<proteinExistence type="predicted"/>
<gene>
    <name evidence="1" type="ORF">LCGC14_3165140</name>
</gene>
<evidence type="ECO:0000313" key="1">
    <source>
        <dbReference type="EMBL" id="KKK45657.1"/>
    </source>
</evidence>
<dbReference type="EMBL" id="LAZR01070071">
    <property type="protein sequence ID" value="KKK45657.1"/>
    <property type="molecule type" value="Genomic_DNA"/>
</dbReference>
<reference evidence="1" key="1">
    <citation type="journal article" date="2015" name="Nature">
        <title>Complex archaea that bridge the gap between prokaryotes and eukaryotes.</title>
        <authorList>
            <person name="Spang A."/>
            <person name="Saw J.H."/>
            <person name="Jorgensen S.L."/>
            <person name="Zaremba-Niedzwiedzka K."/>
            <person name="Martijn J."/>
            <person name="Lind A.E."/>
            <person name="van Eijk R."/>
            <person name="Schleper C."/>
            <person name="Guy L."/>
            <person name="Ettema T.J."/>
        </authorList>
    </citation>
    <scope>NUCLEOTIDE SEQUENCE</scope>
</reference>
<name>A0A0F8VMW5_9ZZZZ</name>
<sequence length="156" mass="18095">PIALIGIKKRIFEEIETGRARLASLKWWYNAKKEFDFKKVKGKWRTTNIELSPKAEPTKAYHATIHDLIEHPENYKFTPAQEKVLSVAQDMQNQILRDAQRVGVDAVELSGDYWHRIVTKAPKNALFDGKIKSGITQKTDIAHKTIRIWRFIKIRG</sequence>
<protein>
    <submittedName>
        <fullName evidence="1">Uncharacterized protein</fullName>
    </submittedName>
</protein>
<feature type="non-terminal residue" evidence="1">
    <location>
        <position position="1"/>
    </location>
</feature>
<organism evidence="1">
    <name type="scientific">marine sediment metagenome</name>
    <dbReference type="NCBI Taxonomy" id="412755"/>
    <lineage>
        <taxon>unclassified sequences</taxon>
        <taxon>metagenomes</taxon>
        <taxon>ecological metagenomes</taxon>
    </lineage>
</organism>
<dbReference type="AlphaFoldDB" id="A0A0F8VMW5"/>
<comment type="caution">
    <text evidence="1">The sequence shown here is derived from an EMBL/GenBank/DDBJ whole genome shotgun (WGS) entry which is preliminary data.</text>
</comment>
<accession>A0A0F8VMW5</accession>